<dbReference type="InterPro" id="IPR036259">
    <property type="entry name" value="MFS_trans_sf"/>
</dbReference>
<organism evidence="2 3">
    <name type="scientific">Kitasatospora gansuensis</name>
    <dbReference type="NCBI Taxonomy" id="258050"/>
    <lineage>
        <taxon>Bacteria</taxon>
        <taxon>Bacillati</taxon>
        <taxon>Actinomycetota</taxon>
        <taxon>Actinomycetes</taxon>
        <taxon>Kitasatosporales</taxon>
        <taxon>Streptomycetaceae</taxon>
        <taxon>Kitasatospora</taxon>
    </lineage>
</organism>
<dbReference type="EMBL" id="JACHJR010000001">
    <property type="protein sequence ID" value="MBB4949217.1"/>
    <property type="molecule type" value="Genomic_DNA"/>
</dbReference>
<feature type="transmembrane region" description="Helical" evidence="1">
    <location>
        <begin position="186"/>
        <end position="203"/>
    </location>
</feature>
<dbReference type="AlphaFoldDB" id="A0A7W7SF48"/>
<feature type="transmembrane region" description="Helical" evidence="1">
    <location>
        <begin position="307"/>
        <end position="328"/>
    </location>
</feature>
<evidence type="ECO:0000313" key="3">
    <source>
        <dbReference type="Proteomes" id="UP000573327"/>
    </source>
</evidence>
<feature type="transmembrane region" description="Helical" evidence="1">
    <location>
        <begin position="147"/>
        <end position="166"/>
    </location>
</feature>
<comment type="caution">
    <text evidence="2">The sequence shown here is derived from an EMBL/GenBank/DDBJ whole genome shotgun (WGS) entry which is preliminary data.</text>
</comment>
<proteinExistence type="predicted"/>
<evidence type="ECO:0000313" key="2">
    <source>
        <dbReference type="EMBL" id="MBB4949217.1"/>
    </source>
</evidence>
<keyword evidence="1" id="KW-0812">Transmembrane</keyword>
<name>A0A7W7SF48_9ACTN</name>
<feature type="transmembrane region" description="Helical" evidence="1">
    <location>
        <begin position="29"/>
        <end position="50"/>
    </location>
</feature>
<feature type="transmembrane region" description="Helical" evidence="1">
    <location>
        <begin position="86"/>
        <end position="108"/>
    </location>
</feature>
<protein>
    <submittedName>
        <fullName evidence="2">Putative MFS family arabinose efflux permease</fullName>
    </submittedName>
</protein>
<feature type="transmembrane region" description="Helical" evidence="1">
    <location>
        <begin position="120"/>
        <end position="141"/>
    </location>
</feature>
<feature type="transmembrane region" description="Helical" evidence="1">
    <location>
        <begin position="62"/>
        <end position="80"/>
    </location>
</feature>
<feature type="transmembrane region" description="Helical" evidence="1">
    <location>
        <begin position="249"/>
        <end position="268"/>
    </location>
</feature>
<dbReference type="SUPFAM" id="SSF103473">
    <property type="entry name" value="MFS general substrate transporter"/>
    <property type="match status" value="1"/>
</dbReference>
<keyword evidence="3" id="KW-1185">Reference proteome</keyword>
<feature type="transmembrane region" description="Helical" evidence="1">
    <location>
        <begin position="223"/>
        <end position="242"/>
    </location>
</feature>
<accession>A0A7W7SF48</accession>
<feature type="transmembrane region" description="Helical" evidence="1">
    <location>
        <begin position="334"/>
        <end position="355"/>
    </location>
</feature>
<dbReference type="Proteomes" id="UP000573327">
    <property type="component" value="Unassembled WGS sequence"/>
</dbReference>
<evidence type="ECO:0000256" key="1">
    <source>
        <dbReference type="SAM" id="Phobius"/>
    </source>
</evidence>
<keyword evidence="1" id="KW-1133">Transmembrane helix</keyword>
<dbReference type="Gene3D" id="1.20.1250.20">
    <property type="entry name" value="MFS general substrate transporter like domains"/>
    <property type="match status" value="2"/>
</dbReference>
<keyword evidence="1" id="KW-0472">Membrane</keyword>
<gene>
    <name evidence="2" type="ORF">F4556_004752</name>
</gene>
<feature type="transmembrane region" description="Helical" evidence="1">
    <location>
        <begin position="280"/>
        <end position="300"/>
    </location>
</feature>
<sequence length="387" mass="38031">MTLFSAGYLPAYLLPTVVGRLVTGFGLTTPQAGAVGSALLLASAGTGLLLAGRVRALGSVRLARAGLGLLIAGALLASGATALPQLLAGCLLTGAGAGAATAVAAVGVAASADPHRSSALGLLATSCVAAALFLLLPRLGAGHPPPFAALACWAALAWLTAGRLTLDRDPAPARARTALPRRSAGLVLAGGMMLWSMAQNALWGVSGQIGLGRVGLSEQTMGLVFALALGGGLLGVTVAGAVGAQFGRALPVGVGTAVIALCVLLTGSAESVGPFALGEVLWNTCYPLVLTYLIGLAATLDQGGRWAVLASSASSLGVACGPVVGTALSAAAGFPAMGAVLGGLLAAVAVPLVLVARRRPATRVFVPAQRTGTAELSTVDYRTLSPR</sequence>
<reference evidence="2 3" key="1">
    <citation type="submission" date="2020-08" db="EMBL/GenBank/DDBJ databases">
        <title>Sequencing the genomes of 1000 actinobacteria strains.</title>
        <authorList>
            <person name="Klenk H.-P."/>
        </authorList>
    </citation>
    <scope>NUCLEOTIDE SEQUENCE [LARGE SCALE GENOMIC DNA]</scope>
    <source>
        <strain evidence="2 3">DSM 44786</strain>
    </source>
</reference>
<dbReference type="RefSeq" id="WP_184919382.1">
    <property type="nucleotide sequence ID" value="NZ_JACHJR010000001.1"/>
</dbReference>